<evidence type="ECO:0000256" key="1">
    <source>
        <dbReference type="ARBA" id="ARBA00010134"/>
    </source>
</evidence>
<dbReference type="GO" id="GO:0006508">
    <property type="term" value="P:proteolysis"/>
    <property type="evidence" value="ECO:0007669"/>
    <property type="project" value="InterPro"/>
</dbReference>
<dbReference type="GeneTree" id="ENSGT00940000162428"/>
<dbReference type="InterPro" id="IPR002398">
    <property type="entry name" value="Pept_C14"/>
</dbReference>
<dbReference type="InterPro" id="IPR002138">
    <property type="entry name" value="Pept_C14_p10"/>
</dbReference>
<reference evidence="5" key="3">
    <citation type="submission" date="2025-09" db="UniProtKB">
        <authorList>
            <consortium name="Ensembl"/>
        </authorList>
    </citation>
    <scope>IDENTIFICATION</scope>
</reference>
<reference evidence="5" key="2">
    <citation type="submission" date="2025-08" db="UniProtKB">
        <authorList>
            <consortium name="Ensembl"/>
        </authorList>
    </citation>
    <scope>IDENTIFICATION</scope>
</reference>
<dbReference type="Proteomes" id="UP000005207">
    <property type="component" value="Linkage group LG9"/>
</dbReference>
<dbReference type="GO" id="GO:0050727">
    <property type="term" value="P:regulation of inflammatory response"/>
    <property type="evidence" value="ECO:0007669"/>
    <property type="project" value="TreeGrafter"/>
</dbReference>
<dbReference type="SUPFAM" id="SSF52129">
    <property type="entry name" value="Caspase-like"/>
    <property type="match status" value="1"/>
</dbReference>
<dbReference type="PANTHER" id="PTHR47901">
    <property type="entry name" value="CASPASE RECRUITMENT DOMAIN-CONTAINING PROTEIN 18"/>
    <property type="match status" value="1"/>
</dbReference>
<dbReference type="GO" id="GO:0097169">
    <property type="term" value="C:AIM2 inflammasome complex"/>
    <property type="evidence" value="ECO:0007669"/>
    <property type="project" value="TreeGrafter"/>
</dbReference>
<comment type="similarity">
    <text evidence="1 2">Belongs to the peptidase C14A family.</text>
</comment>
<dbReference type="AlphaFoldDB" id="A0A669AXG3"/>
<feature type="domain" description="Caspase family p10" evidence="3">
    <location>
        <begin position="164"/>
        <end position="217"/>
    </location>
</feature>
<keyword evidence="6" id="KW-1185">Reference proteome</keyword>
<evidence type="ECO:0000313" key="6">
    <source>
        <dbReference type="Proteomes" id="UP000005207"/>
    </source>
</evidence>
<dbReference type="PROSITE" id="PS50208">
    <property type="entry name" value="CASPASE_P20"/>
    <property type="match status" value="1"/>
</dbReference>
<reference evidence="6" key="1">
    <citation type="submission" date="2012-01" db="EMBL/GenBank/DDBJ databases">
        <title>The Genome Sequence of Oreochromis niloticus (Nile Tilapia).</title>
        <authorList>
            <consortium name="Broad Institute Genome Assembly Team"/>
            <consortium name="Broad Institute Sequencing Platform"/>
            <person name="Di Palma F."/>
            <person name="Johnson J."/>
            <person name="Lander E.S."/>
            <person name="Lindblad-Toh K."/>
        </authorList>
    </citation>
    <scope>NUCLEOTIDE SEQUENCE [LARGE SCALE GENOMIC DNA]</scope>
</reference>
<proteinExistence type="inferred from homology"/>
<dbReference type="GO" id="GO:0072559">
    <property type="term" value="C:NLRP3 inflammasome complex"/>
    <property type="evidence" value="ECO:0007669"/>
    <property type="project" value="TreeGrafter"/>
</dbReference>
<evidence type="ECO:0000256" key="2">
    <source>
        <dbReference type="RuleBase" id="RU003971"/>
    </source>
</evidence>
<evidence type="ECO:0000313" key="5">
    <source>
        <dbReference type="Ensembl" id="ENSONIP00000027805.1"/>
    </source>
</evidence>
<feature type="domain" description="Caspase family p20" evidence="4">
    <location>
        <begin position="26"/>
        <end position="150"/>
    </location>
</feature>
<evidence type="ECO:0008006" key="7">
    <source>
        <dbReference type="Google" id="ProtNLM"/>
    </source>
</evidence>
<dbReference type="PANTHER" id="PTHR47901:SF3">
    <property type="entry name" value="CASPASE-1"/>
    <property type="match status" value="1"/>
</dbReference>
<accession>A0A669AXG3</accession>
<dbReference type="PROSITE" id="PS50207">
    <property type="entry name" value="CASPASE_P10"/>
    <property type="match status" value="1"/>
</dbReference>
<dbReference type="Ensembl" id="ENSONIT00000092970.1">
    <property type="protein sequence ID" value="ENSONIP00000027805.1"/>
    <property type="gene ID" value="ENSONIG00000005025.2"/>
</dbReference>
<dbReference type="PRINTS" id="PR00376">
    <property type="entry name" value="IL1BCENZYME"/>
</dbReference>
<dbReference type="GO" id="GO:0072557">
    <property type="term" value="C:IPAF inflammasome complex"/>
    <property type="evidence" value="ECO:0007669"/>
    <property type="project" value="TreeGrafter"/>
</dbReference>
<dbReference type="InterPro" id="IPR029030">
    <property type="entry name" value="Caspase-like_dom_sf"/>
</dbReference>
<dbReference type="SMART" id="SM00115">
    <property type="entry name" value="CASc"/>
    <property type="match status" value="1"/>
</dbReference>
<dbReference type="InterPro" id="IPR015917">
    <property type="entry name" value="Pept_C14A"/>
</dbReference>
<dbReference type="Pfam" id="PF00656">
    <property type="entry name" value="Peptidase_C14"/>
    <property type="match status" value="1"/>
</dbReference>
<dbReference type="InParanoid" id="A0A669AXG3"/>
<dbReference type="InterPro" id="IPR001309">
    <property type="entry name" value="Pept_C14_p20"/>
</dbReference>
<protein>
    <recommendedName>
        <fullName evidence="7">Caspase family p20 domain-containing protein</fullName>
    </recommendedName>
</protein>
<evidence type="ECO:0000259" key="3">
    <source>
        <dbReference type="PROSITE" id="PS50207"/>
    </source>
</evidence>
<sequence length="247" mass="28088">NVIKLKTRICLLFKYLTVATKSQSKLNRIALVINNIKFHDETLNLDGCEKDDGVMSRLLQNLGYQVVLYRNLTGQEIDDALTEFSKHIKLSYTDSVFVIIMSHGNIGIISGTDSKTFEIEKIFLRLNTKNCPALVNKPKIIIIDACRGGNSQLDQRIYLSDSLVHIEKDLICFHSSTPHTASYFLPTKGSFFIQTLSDVFNKWSYVCDIEELFRKVSLMTGRTDLAAHWSQLRLKKSLGSVTKRFSN</sequence>
<organism evidence="5 6">
    <name type="scientific">Oreochromis niloticus</name>
    <name type="common">Nile tilapia</name>
    <name type="synonym">Tilapia nilotica</name>
    <dbReference type="NCBI Taxonomy" id="8128"/>
    <lineage>
        <taxon>Eukaryota</taxon>
        <taxon>Metazoa</taxon>
        <taxon>Chordata</taxon>
        <taxon>Craniata</taxon>
        <taxon>Vertebrata</taxon>
        <taxon>Euteleostomi</taxon>
        <taxon>Actinopterygii</taxon>
        <taxon>Neopterygii</taxon>
        <taxon>Teleostei</taxon>
        <taxon>Neoteleostei</taxon>
        <taxon>Acanthomorphata</taxon>
        <taxon>Ovalentaria</taxon>
        <taxon>Cichlomorphae</taxon>
        <taxon>Cichliformes</taxon>
        <taxon>Cichlidae</taxon>
        <taxon>African cichlids</taxon>
        <taxon>Pseudocrenilabrinae</taxon>
        <taxon>Oreochromini</taxon>
        <taxon>Oreochromis</taxon>
    </lineage>
</organism>
<dbReference type="GO" id="GO:0004197">
    <property type="term" value="F:cysteine-type endopeptidase activity"/>
    <property type="evidence" value="ECO:0007669"/>
    <property type="project" value="InterPro"/>
</dbReference>
<name>A0A669AXG3_ORENI</name>
<dbReference type="Gene3D" id="3.40.50.1460">
    <property type="match status" value="1"/>
</dbReference>
<evidence type="ECO:0000259" key="4">
    <source>
        <dbReference type="PROSITE" id="PS50208"/>
    </source>
</evidence>
<dbReference type="InterPro" id="IPR011600">
    <property type="entry name" value="Pept_C14_caspase"/>
</dbReference>